<dbReference type="EMBL" id="MBRJ01000041">
    <property type="protein sequence ID" value="OHX44618.1"/>
    <property type="molecule type" value="Genomic_DNA"/>
</dbReference>
<reference evidence="2 3" key="1">
    <citation type="submission" date="2016-07" db="EMBL/GenBank/DDBJ databases">
        <title>Bacillus oceanisediminis whole genome.</title>
        <authorList>
            <person name="Pal Y."/>
            <person name="Verma A."/>
            <person name="Mual P."/>
            <person name="Srinivasan K."/>
        </authorList>
    </citation>
    <scope>NUCLEOTIDE SEQUENCE [LARGE SCALE GENOMIC DNA]</scope>
    <source>
        <strain evidence="2 3">Bhandara28</strain>
    </source>
</reference>
<comment type="caution">
    <text evidence="2">The sequence shown here is derived from an EMBL/GenBank/DDBJ whole genome shotgun (WGS) entry which is preliminary data.</text>
</comment>
<keyword evidence="3" id="KW-1185">Reference proteome</keyword>
<sequence length="290" mass="33780">MLTNIIMILMIAVVIFIFAYPIMGKPYPIKLTKKKKKEVKRSNQETPELDVRFQELIGIKNMYGDIVELESEKKSGRNFLGLIKVNDINYLLRSLNEQRQTDLAFETLLAQLNLGPGREVNVGIHVQSRPIDLSEQLKPYQKSFKELNPIAQRYAESMFFPFMEYWQQTVDEYDYQAYFRVDLKYSDILIDELEEDQIIMKVQNEFNRVASIIQRNYNSMGGQSTICNEYLMYEAMYFAVNKQTSSLERFKKLLAQEGLLSPFVTGETQGSIAIDEYEELERDGETSEAI</sequence>
<evidence type="ECO:0000313" key="3">
    <source>
        <dbReference type="Proteomes" id="UP000180194"/>
    </source>
</evidence>
<gene>
    <name evidence="2" type="ORF">BBV17_25690</name>
</gene>
<keyword evidence="1" id="KW-1133">Transmembrane helix</keyword>
<evidence type="ECO:0000313" key="2">
    <source>
        <dbReference type="EMBL" id="OHX44618.1"/>
    </source>
</evidence>
<evidence type="ECO:0000256" key="1">
    <source>
        <dbReference type="SAM" id="Phobius"/>
    </source>
</evidence>
<dbReference type="Proteomes" id="UP000180194">
    <property type="component" value="Unassembled WGS sequence"/>
</dbReference>
<name>A0ABX3CN12_9BACI</name>
<dbReference type="RefSeq" id="WP_009335596.1">
    <property type="nucleotide sequence ID" value="NZ_MBRJ01000041.1"/>
</dbReference>
<keyword evidence="1" id="KW-0472">Membrane</keyword>
<organism evidence="2 3">
    <name type="scientific">Cytobacillus oceanisediminis</name>
    <dbReference type="NCBI Taxonomy" id="665099"/>
    <lineage>
        <taxon>Bacteria</taxon>
        <taxon>Bacillati</taxon>
        <taxon>Bacillota</taxon>
        <taxon>Bacilli</taxon>
        <taxon>Bacillales</taxon>
        <taxon>Bacillaceae</taxon>
        <taxon>Cytobacillus</taxon>
    </lineage>
</organism>
<proteinExistence type="predicted"/>
<accession>A0ABX3CN12</accession>
<protein>
    <submittedName>
        <fullName evidence="2">Uncharacterized protein</fullName>
    </submittedName>
</protein>
<feature type="transmembrane region" description="Helical" evidence="1">
    <location>
        <begin position="6"/>
        <end position="27"/>
    </location>
</feature>
<keyword evidence="1" id="KW-0812">Transmembrane</keyword>